<dbReference type="NCBIfam" id="TIGR03359">
    <property type="entry name" value="VI_chp_6"/>
    <property type="match status" value="1"/>
</dbReference>
<dbReference type="PANTHER" id="PTHR35370">
    <property type="entry name" value="CYTOPLASMIC PROTEIN-RELATED-RELATED"/>
    <property type="match status" value="1"/>
</dbReference>
<dbReference type="Pfam" id="PF05947">
    <property type="entry name" value="T6SS_TssF"/>
    <property type="match status" value="1"/>
</dbReference>
<name>A0AAE7BEZ5_9BACT</name>
<dbReference type="EMBL" id="CP053835">
    <property type="protein sequence ID" value="QKF78265.1"/>
    <property type="molecule type" value="Genomic_DNA"/>
</dbReference>
<keyword evidence="2" id="KW-1185">Reference proteome</keyword>
<organism evidence="1 2">
    <name type="scientific">Arcobacter defluvii</name>
    <dbReference type="NCBI Taxonomy" id="873191"/>
    <lineage>
        <taxon>Bacteria</taxon>
        <taxon>Pseudomonadati</taxon>
        <taxon>Campylobacterota</taxon>
        <taxon>Epsilonproteobacteria</taxon>
        <taxon>Campylobacterales</taxon>
        <taxon>Arcobacteraceae</taxon>
        <taxon>Arcobacter</taxon>
    </lineage>
</organism>
<accession>A0AAE7BEZ5</accession>
<dbReference type="InterPro" id="IPR010272">
    <property type="entry name" value="T6SS_TssF"/>
</dbReference>
<dbReference type="Proteomes" id="UP000503313">
    <property type="component" value="Chromosome"/>
</dbReference>
<dbReference type="KEGG" id="adz:ADFLV_2258"/>
<dbReference type="PANTHER" id="PTHR35370:SF1">
    <property type="entry name" value="TYPE VI SECRETION SYSTEM COMPONENT TSSF1"/>
    <property type="match status" value="1"/>
</dbReference>
<dbReference type="RefSeq" id="WP_129012206.1">
    <property type="nucleotide sequence ID" value="NZ_CP053835.1"/>
</dbReference>
<dbReference type="PIRSF" id="PIRSF028304">
    <property type="entry name" value="UCP028304"/>
    <property type="match status" value="1"/>
</dbReference>
<dbReference type="AlphaFoldDB" id="A0AAE7BEZ5"/>
<reference evidence="1 2" key="1">
    <citation type="submission" date="2020-05" db="EMBL/GenBank/DDBJ databases">
        <title>Complete genome sequencing of Campylobacter and Arcobacter type strains.</title>
        <authorList>
            <person name="Miller W.G."/>
            <person name="Yee E."/>
        </authorList>
    </citation>
    <scope>NUCLEOTIDE SEQUENCE [LARGE SCALE GENOMIC DNA]</scope>
    <source>
        <strain evidence="1 2">LMG 25694</strain>
    </source>
</reference>
<gene>
    <name evidence="1" type="primary">tssF</name>
    <name evidence="1" type="ORF">ADFLV_2258</name>
</gene>
<sequence>MFNEYYKNELIALRQDGVNFSKKNPGLSFFLSKEGQDPDVERLLEGFAFLTGRLKQQLDQELPELSNTLVQLLWPNYARVVPSYSVIKYDAVKNGRENIVINKGTEVLSKLKPDTIQCKFKTVYETTIMPFELEKVNYSNFGQKSSLNLSFKTTNSSTLKDIKFESLRIFLNGSEFLSQDLYLFLMNYVENIEVILKNTENENISKIKIDKNSIKPVGFDSTEYMLPYSANIFEGYILLQEYFCFKDKFLFVDIRNLNLIEKINSDLLFQSNSFEVKIDLKKTFSFSDTLTKDNFLLYSTPIINLFNSDATPIRKTSTQEEYLVLTSEINREFSEIFQIEKVRGWSDKNKNYQDFLPFEYFAHSNDDNEHYSIKTKLSLDGTQTNIYVRFSNFSKDNLLSNMNSTISIKTLSTNKNLPSSLMTGDICVSSYSNAKDETPFKNITIPTRSYPAPIKGDFFWKIISNLSLNYLSLKDIKTLQKILEAYDFISIYDKKQKEKTKRILEGLIDIKFETMEFINQGLPIKGIHIKLKLDKNKFSSLGEAYIFSSVLNKFFALYNNINSFHKLSVDVINEDSFEWPIKMGNQYLI</sequence>
<evidence type="ECO:0000313" key="2">
    <source>
        <dbReference type="Proteomes" id="UP000503313"/>
    </source>
</evidence>
<protein>
    <submittedName>
        <fullName evidence="1">Type VI secretion system, baseplate protein</fullName>
    </submittedName>
</protein>
<evidence type="ECO:0000313" key="1">
    <source>
        <dbReference type="EMBL" id="QKF78265.1"/>
    </source>
</evidence>
<proteinExistence type="predicted"/>